<feature type="signal peptide" evidence="3">
    <location>
        <begin position="1"/>
        <end position="33"/>
    </location>
</feature>
<dbReference type="InterPro" id="IPR029055">
    <property type="entry name" value="Ntn_hydrolases_N"/>
</dbReference>
<dbReference type="PANTHER" id="PTHR42824">
    <property type="entry name" value="GLUTAMINE AMIDOTRANSFERASE"/>
    <property type="match status" value="1"/>
</dbReference>
<dbReference type="Pfam" id="PF13230">
    <property type="entry name" value="GATase_4"/>
    <property type="match status" value="2"/>
</dbReference>
<dbReference type="EMBL" id="VGIY01000049">
    <property type="protein sequence ID" value="MBM3316863.1"/>
    <property type="molecule type" value="Genomic_DNA"/>
</dbReference>
<dbReference type="Gene3D" id="3.60.20.10">
    <property type="entry name" value="Glutamine Phosphoribosylpyrophosphate, subunit 1, domain 1"/>
    <property type="match status" value="2"/>
</dbReference>
<dbReference type="InterPro" id="IPR025965">
    <property type="entry name" value="FlgD/Vpr_Ig-like"/>
</dbReference>
<keyword evidence="3" id="KW-0732">Signal</keyword>
<dbReference type="SUPFAM" id="SSF56235">
    <property type="entry name" value="N-terminal nucleophile aminohydrolases (Ntn hydrolases)"/>
    <property type="match status" value="2"/>
</dbReference>
<feature type="compositionally biased region" description="Low complexity" evidence="2">
    <location>
        <begin position="319"/>
        <end position="347"/>
    </location>
</feature>
<evidence type="ECO:0000259" key="4">
    <source>
        <dbReference type="PROSITE" id="PS51278"/>
    </source>
</evidence>
<evidence type="ECO:0000256" key="2">
    <source>
        <dbReference type="SAM" id="MobiDB-lite"/>
    </source>
</evidence>
<reference evidence="5" key="1">
    <citation type="submission" date="2019-03" db="EMBL/GenBank/DDBJ databases">
        <title>Lake Tanganyika Metagenome-Assembled Genomes (MAGs).</title>
        <authorList>
            <person name="Tran P."/>
        </authorList>
    </citation>
    <scope>NUCLEOTIDE SEQUENCE</scope>
    <source>
        <strain evidence="5">M_DeepCast_400m_m2_100</strain>
    </source>
</reference>
<feature type="domain" description="Glutamine amidotransferase type-2" evidence="4">
    <location>
        <begin position="46"/>
        <end position="305"/>
    </location>
</feature>
<name>A0A938BN50_UNCEI</name>
<sequence>MTRSTPSRATAPGPTASWVPALCLCLMALSTSAGPAQSTPEEPHNCRLWALIGHDYPDTLLREHLQTGSIANLRQLGAANYDGWGFAYTPGERLGLPISGLLYRRGGPRANHPHEPEYDRTVAELRALRPTAIVGHVRRGTSGHWGIPDPHPFLHPQPSERAMAFAHNGSVNELAMLALLGDYTDTHPLEYTVGLPGSGPIDSELLFLYLLKYKDEHPELASFSEAIPPAIGEVMRATGSHSLNVTMTQGDTLYAVSAFGLSYYPLAGRGDPPSPYWVVASQIVGSGAAGWGTIPSGMLGVFAPEAAPRFVPLDVPRGRSAPAAGASATPSSTAQAAPSRSAAAAGGPEDHDGRFWALVGGGYPASMIQDHLSHGAIQNLKALGAANPDGWGLGYVPPSPAAALLTDPIVRRGGPRAGHPHAPFYDRTVNELRLLGPRAAIGHVRRGTSGHLGIPGPHPFLHRHPRDGRGLLFAHAGSLDALALGLRLGTDYLATHPPDYGSSTSLLDLNHIDAELYFLYLLKQIEERPDLPFAEALLEAVRAVSRDDEVTDMDPRLNFAMTDGDTLYVLNFYGQGNANAVCYYPPLPPSGGAASPFWVAASESLGTVSGWAALPPQTLAVFVPGEAPRLLPVEEPVEPRFSFAWIEVTALADDDGDGYASRFQVCADPNADQGSWSVSMTLFVSPAGEDAWRQPLSTRYKTITGAGPDTLCLTRYAVPDTLGPTEWDLRITLTEGSSGDTVLVATPLTHPEGGLGGLKVEGVLRDQPSAGPSEIRFRRVDVTSAVDLDQDGYARSFTLEWEAGLIAAGGSAARPAPGPDSVLVRVYALALAGGEETTAGVSGEHWIRAAEEDSIALPITVPAGLPARAWDLRLDLFVVGPDTLAAVAGPGEFAALAGILVEGALFDDPSSPDTLGLIGLLPNPSGAPVIVRLSIPPGGASASLEVRDVTGRRVRAGRPVTLAHGPREISWDGRDDRGRRLPAGIYLCTIRLGEREYTRRVALMR</sequence>
<evidence type="ECO:0000313" key="6">
    <source>
        <dbReference type="Proteomes" id="UP000748308"/>
    </source>
</evidence>
<accession>A0A938BN50</accession>
<evidence type="ECO:0000256" key="3">
    <source>
        <dbReference type="SAM" id="SignalP"/>
    </source>
</evidence>
<evidence type="ECO:0000256" key="1">
    <source>
        <dbReference type="ARBA" id="ARBA00022962"/>
    </source>
</evidence>
<dbReference type="Proteomes" id="UP000748308">
    <property type="component" value="Unassembled WGS sequence"/>
</dbReference>
<protein>
    <submittedName>
        <fullName evidence="5">Class II glutamine amidotransferase</fullName>
    </submittedName>
</protein>
<dbReference type="AlphaFoldDB" id="A0A938BN50"/>
<dbReference type="InterPro" id="IPR026869">
    <property type="entry name" value="EgtC-like"/>
</dbReference>
<evidence type="ECO:0000313" key="5">
    <source>
        <dbReference type="EMBL" id="MBM3316863.1"/>
    </source>
</evidence>
<gene>
    <name evidence="5" type="ORF">FJY75_03325</name>
</gene>
<dbReference type="Pfam" id="PF13860">
    <property type="entry name" value="FlgD_ig"/>
    <property type="match status" value="1"/>
</dbReference>
<feature type="region of interest" description="Disordered" evidence="2">
    <location>
        <begin position="319"/>
        <end position="348"/>
    </location>
</feature>
<dbReference type="PANTHER" id="PTHR42824:SF1">
    <property type="entry name" value="GLUTAMINE AMIDOTRANSFERASE YAFJ-RELATED"/>
    <property type="match status" value="1"/>
</dbReference>
<dbReference type="Gene3D" id="2.60.40.4070">
    <property type="match status" value="1"/>
</dbReference>
<dbReference type="PROSITE" id="PS51278">
    <property type="entry name" value="GATASE_TYPE_2"/>
    <property type="match status" value="1"/>
</dbReference>
<feature type="chain" id="PRO_5036784336" evidence="3">
    <location>
        <begin position="34"/>
        <end position="1005"/>
    </location>
</feature>
<dbReference type="InterPro" id="IPR017932">
    <property type="entry name" value="GATase_2_dom"/>
</dbReference>
<comment type="caution">
    <text evidence="5">The sequence shown here is derived from an EMBL/GenBank/DDBJ whole genome shotgun (WGS) entry which is preliminary data.</text>
</comment>
<keyword evidence="1 5" id="KW-0315">Glutamine amidotransferase</keyword>
<proteinExistence type="predicted"/>
<organism evidence="5 6">
    <name type="scientific">Eiseniibacteriota bacterium</name>
    <dbReference type="NCBI Taxonomy" id="2212470"/>
    <lineage>
        <taxon>Bacteria</taxon>
        <taxon>Candidatus Eiseniibacteriota</taxon>
    </lineage>
</organism>